<accession>A0A0C3A8I1</accession>
<reference evidence="1 2" key="1">
    <citation type="journal article" date="2017" name="Poromechanics V (2013)">
        <title>Genomic Characterization of the Arsenic-Tolerant Actinobacterium, &lt;i&gt;Rhodococcus erythropolis&lt;/i&gt; S43.</title>
        <authorList>
            <person name="Retamal-Morales G."/>
            <person name="Mehnert M."/>
            <person name="Schwabe R."/>
            <person name="Tischler D."/>
            <person name="Schloemann M."/>
            <person name="Levican G.J."/>
        </authorList>
    </citation>
    <scope>NUCLEOTIDE SEQUENCE [LARGE SCALE GENOMIC DNA]</scope>
    <source>
        <strain evidence="1 2">S43</strain>
    </source>
</reference>
<protein>
    <submittedName>
        <fullName evidence="1">Uncharacterized protein</fullName>
    </submittedName>
</protein>
<evidence type="ECO:0000313" key="1">
    <source>
        <dbReference type="EMBL" id="KAB2586282.1"/>
    </source>
</evidence>
<evidence type="ECO:0000313" key="2">
    <source>
        <dbReference type="Proteomes" id="UP000325576"/>
    </source>
</evidence>
<comment type="caution">
    <text evidence="1">The sequence shown here is derived from an EMBL/GenBank/DDBJ whole genome shotgun (WGS) entry which is preliminary data.</text>
</comment>
<dbReference type="Proteomes" id="UP000325576">
    <property type="component" value="Unassembled WGS sequence"/>
</dbReference>
<name>A0A0C3A8I1_RHOER</name>
<gene>
    <name evidence="1" type="ORF">BS297_06075</name>
</gene>
<organism evidence="1 2">
    <name type="scientific">Rhodococcus erythropolis</name>
    <name type="common">Arthrobacter picolinophilus</name>
    <dbReference type="NCBI Taxonomy" id="1833"/>
    <lineage>
        <taxon>Bacteria</taxon>
        <taxon>Bacillati</taxon>
        <taxon>Actinomycetota</taxon>
        <taxon>Actinomycetes</taxon>
        <taxon>Mycobacteriales</taxon>
        <taxon>Nocardiaceae</taxon>
        <taxon>Rhodococcus</taxon>
        <taxon>Rhodococcus erythropolis group</taxon>
    </lineage>
</organism>
<sequence>MELGRGVTALSLNTWVANSFGANLKVVEVEASVSFEGQTTRLDVVGMDVVGARLKQTVWSSA</sequence>
<dbReference type="EMBL" id="MRBO01000222">
    <property type="protein sequence ID" value="KAB2586282.1"/>
    <property type="molecule type" value="Genomic_DNA"/>
</dbReference>
<dbReference type="AlphaFoldDB" id="A0A0C3A8I1"/>
<proteinExistence type="predicted"/>